<dbReference type="InterPro" id="IPR050239">
    <property type="entry name" value="Sigma-70_RNA_pol_init_factors"/>
</dbReference>
<evidence type="ECO:0000259" key="5">
    <source>
        <dbReference type="PROSITE" id="PS00716"/>
    </source>
</evidence>
<keyword evidence="2" id="KW-0731">Sigma factor</keyword>
<keyword evidence="3" id="KW-0238">DNA-binding</keyword>
<keyword evidence="7" id="KW-1185">Reference proteome</keyword>
<dbReference type="GO" id="GO:0003677">
    <property type="term" value="F:DNA binding"/>
    <property type="evidence" value="ECO:0007669"/>
    <property type="project" value="UniProtKB-KW"/>
</dbReference>
<evidence type="ECO:0000313" key="6">
    <source>
        <dbReference type="EMBL" id="QDT37387.1"/>
    </source>
</evidence>
<dbReference type="InterPro" id="IPR014284">
    <property type="entry name" value="RNA_pol_sigma-70_dom"/>
</dbReference>
<dbReference type="PANTHER" id="PTHR30603">
    <property type="entry name" value="RNA POLYMERASE SIGMA FACTOR RPO"/>
    <property type="match status" value="1"/>
</dbReference>
<evidence type="ECO:0000256" key="1">
    <source>
        <dbReference type="ARBA" id="ARBA00023015"/>
    </source>
</evidence>
<dbReference type="InterPro" id="IPR007630">
    <property type="entry name" value="RNA_pol_sigma70_r4"/>
</dbReference>
<keyword evidence="4" id="KW-0804">Transcription</keyword>
<evidence type="ECO:0000256" key="2">
    <source>
        <dbReference type="ARBA" id="ARBA00023082"/>
    </source>
</evidence>
<dbReference type="Pfam" id="PF04545">
    <property type="entry name" value="Sigma70_r4"/>
    <property type="match status" value="1"/>
</dbReference>
<dbReference type="AlphaFoldDB" id="A0A517R0F8"/>
<dbReference type="PANTHER" id="PTHR30603:SF60">
    <property type="entry name" value="RNA POLYMERASE SIGMA FACTOR RPOD"/>
    <property type="match status" value="1"/>
</dbReference>
<feature type="domain" description="RNA polymerase sigma-70" evidence="5">
    <location>
        <begin position="516"/>
        <end position="542"/>
    </location>
</feature>
<dbReference type="Pfam" id="PF04542">
    <property type="entry name" value="Sigma70_r2"/>
    <property type="match status" value="1"/>
</dbReference>
<dbReference type="Gene3D" id="1.10.601.10">
    <property type="entry name" value="RNA Polymerase Primary Sigma Factor"/>
    <property type="match status" value="1"/>
</dbReference>
<evidence type="ECO:0000256" key="3">
    <source>
        <dbReference type="ARBA" id="ARBA00023125"/>
    </source>
</evidence>
<dbReference type="Proteomes" id="UP000317318">
    <property type="component" value="Chromosome"/>
</dbReference>
<dbReference type="EMBL" id="CP036268">
    <property type="protein sequence ID" value="QDT37387.1"/>
    <property type="molecule type" value="Genomic_DNA"/>
</dbReference>
<dbReference type="PROSITE" id="PS00716">
    <property type="entry name" value="SIGMA70_2"/>
    <property type="match status" value="1"/>
</dbReference>
<evidence type="ECO:0000313" key="7">
    <source>
        <dbReference type="Proteomes" id="UP000317318"/>
    </source>
</evidence>
<dbReference type="GO" id="GO:0016987">
    <property type="term" value="F:sigma factor activity"/>
    <property type="evidence" value="ECO:0007669"/>
    <property type="project" value="UniProtKB-KW"/>
</dbReference>
<organism evidence="6 7">
    <name type="scientific">Stratiformator vulcanicus</name>
    <dbReference type="NCBI Taxonomy" id="2527980"/>
    <lineage>
        <taxon>Bacteria</taxon>
        <taxon>Pseudomonadati</taxon>
        <taxon>Planctomycetota</taxon>
        <taxon>Planctomycetia</taxon>
        <taxon>Planctomycetales</taxon>
        <taxon>Planctomycetaceae</taxon>
        <taxon>Stratiformator</taxon>
    </lineage>
</organism>
<sequence length="557" mass="63944">MSNYQIQAVESLLAESDDALTALRRLERAERLAGKLDSDSKYQAADLIAEIVGDEAGKDRSDSDVEHAIEGELAIRDLRRFVEDMSETVNQSSDEVGEDVFTVDDLSREFQVSTKTIDRWRDRGLVSRRMKVGDRRRVAFTRSSVDRFVRNHPDEIERGRRFTQLTGSEKDEIVDAARALAREGGCPAEVSRSLAKRFNRSPETIRYTIRQHDEKGNGPAVFPNASSKLTDQQKQEIASKHRRGVSIERLAKQFCRTKSSVYRIVNEIRAERLLSEPIDYMDSPEFHEVGADELILGEPPDVKKKKGVSRAPSGLPPYLASLYTIPLLTREEEQYYFRKLNYLRYRAAALQAKLMDDAPKASEMDELEHFLNEANDVKNFLIRSNLRLVVSIAKKQVSATSNFFEMVSDGNMSLIRAVEKFDYTKGNKFSTYATWAIVKNFSRSIPAEHKRLDRYRTGKEEVFQGSPDDNVSQYQQELRNTQQHGLVMDILGRLDGRERDIIKFRYGLDYHEEPLTLEQVGHRFGVTKERIRQLESRALRKLRKIAQDERLDIPGIV</sequence>
<dbReference type="PRINTS" id="PR00046">
    <property type="entry name" value="SIGMA70FCT"/>
</dbReference>
<dbReference type="NCBIfam" id="TIGR02937">
    <property type="entry name" value="sigma70-ECF"/>
    <property type="match status" value="1"/>
</dbReference>
<dbReference type="OrthoDB" id="9780321at2"/>
<dbReference type="InterPro" id="IPR013324">
    <property type="entry name" value="RNA_pol_sigma_r3/r4-like"/>
</dbReference>
<reference evidence="6 7" key="1">
    <citation type="submission" date="2019-02" db="EMBL/GenBank/DDBJ databases">
        <title>Deep-cultivation of Planctomycetes and their phenomic and genomic characterization uncovers novel biology.</title>
        <authorList>
            <person name="Wiegand S."/>
            <person name="Jogler M."/>
            <person name="Boedeker C."/>
            <person name="Pinto D."/>
            <person name="Vollmers J."/>
            <person name="Rivas-Marin E."/>
            <person name="Kohn T."/>
            <person name="Peeters S.H."/>
            <person name="Heuer A."/>
            <person name="Rast P."/>
            <person name="Oberbeckmann S."/>
            <person name="Bunk B."/>
            <person name="Jeske O."/>
            <person name="Meyerdierks A."/>
            <person name="Storesund J.E."/>
            <person name="Kallscheuer N."/>
            <person name="Luecker S."/>
            <person name="Lage O.M."/>
            <person name="Pohl T."/>
            <person name="Merkel B.J."/>
            <person name="Hornburger P."/>
            <person name="Mueller R.-W."/>
            <person name="Bruemmer F."/>
            <person name="Labrenz M."/>
            <person name="Spormann A.M."/>
            <person name="Op den Camp H."/>
            <person name="Overmann J."/>
            <person name="Amann R."/>
            <person name="Jetten M.S.M."/>
            <person name="Mascher T."/>
            <person name="Medema M.H."/>
            <person name="Devos D.P."/>
            <person name="Kaster A.-K."/>
            <person name="Ovreas L."/>
            <person name="Rohde M."/>
            <person name="Galperin M.Y."/>
            <person name="Jogler C."/>
        </authorList>
    </citation>
    <scope>NUCLEOTIDE SEQUENCE [LARGE SCALE GENOMIC DNA]</scope>
    <source>
        <strain evidence="6 7">Pan189</strain>
    </source>
</reference>
<dbReference type="InterPro" id="IPR013325">
    <property type="entry name" value="RNA_pol_sigma_r2"/>
</dbReference>
<dbReference type="RefSeq" id="WP_145363502.1">
    <property type="nucleotide sequence ID" value="NZ_CP036268.1"/>
</dbReference>
<dbReference type="KEGG" id="svp:Pan189_17610"/>
<dbReference type="GO" id="GO:0006352">
    <property type="term" value="P:DNA-templated transcription initiation"/>
    <property type="evidence" value="ECO:0007669"/>
    <property type="project" value="InterPro"/>
</dbReference>
<gene>
    <name evidence="6" type="primary">sigA_1</name>
    <name evidence="6" type="ORF">Pan189_17610</name>
</gene>
<name>A0A517R0F8_9PLAN</name>
<accession>A0A517R0F8</accession>
<proteinExistence type="predicted"/>
<dbReference type="CDD" id="cd06171">
    <property type="entry name" value="Sigma70_r4"/>
    <property type="match status" value="1"/>
</dbReference>
<dbReference type="Gene3D" id="1.10.10.10">
    <property type="entry name" value="Winged helix-like DNA-binding domain superfamily/Winged helix DNA-binding domain"/>
    <property type="match status" value="1"/>
</dbReference>
<evidence type="ECO:0000256" key="4">
    <source>
        <dbReference type="ARBA" id="ARBA00023163"/>
    </source>
</evidence>
<dbReference type="InterPro" id="IPR036388">
    <property type="entry name" value="WH-like_DNA-bd_sf"/>
</dbReference>
<dbReference type="InterPro" id="IPR000943">
    <property type="entry name" value="RNA_pol_sigma70"/>
</dbReference>
<dbReference type="SUPFAM" id="SSF88946">
    <property type="entry name" value="Sigma2 domain of RNA polymerase sigma factors"/>
    <property type="match status" value="1"/>
</dbReference>
<keyword evidence="1" id="KW-0805">Transcription regulation</keyword>
<protein>
    <submittedName>
        <fullName evidence="6">RNA polymerase sigma factor SigA</fullName>
    </submittedName>
</protein>
<dbReference type="InterPro" id="IPR007627">
    <property type="entry name" value="RNA_pol_sigma70_r2"/>
</dbReference>
<dbReference type="SUPFAM" id="SSF88659">
    <property type="entry name" value="Sigma3 and sigma4 domains of RNA polymerase sigma factors"/>
    <property type="match status" value="1"/>
</dbReference>